<name>A0A7R9IX37_TIMCA</name>
<accession>A0A7R9IX37</accession>
<evidence type="ECO:0000313" key="2">
    <source>
        <dbReference type="EMBL" id="CAD7568383.1"/>
    </source>
</evidence>
<sequence>MRLAPNPGSWCSNTGRVRLRWKNTLSTPNRDSNPDLSAIGSPVSCESDDLDQEWGNTSLHRLLIGPHTS</sequence>
<dbReference type="AlphaFoldDB" id="A0A7R9IX37"/>
<organism evidence="2">
    <name type="scientific">Timema californicum</name>
    <name type="common">California timema</name>
    <name type="synonym">Walking stick</name>
    <dbReference type="NCBI Taxonomy" id="61474"/>
    <lineage>
        <taxon>Eukaryota</taxon>
        <taxon>Metazoa</taxon>
        <taxon>Ecdysozoa</taxon>
        <taxon>Arthropoda</taxon>
        <taxon>Hexapoda</taxon>
        <taxon>Insecta</taxon>
        <taxon>Pterygota</taxon>
        <taxon>Neoptera</taxon>
        <taxon>Polyneoptera</taxon>
        <taxon>Phasmatodea</taxon>
        <taxon>Timematodea</taxon>
        <taxon>Timematoidea</taxon>
        <taxon>Timematidae</taxon>
        <taxon>Timema</taxon>
    </lineage>
</organism>
<dbReference type="EMBL" id="OE179309">
    <property type="protein sequence ID" value="CAD7568383.1"/>
    <property type="molecule type" value="Genomic_DNA"/>
</dbReference>
<evidence type="ECO:0000256" key="1">
    <source>
        <dbReference type="SAM" id="MobiDB-lite"/>
    </source>
</evidence>
<protein>
    <submittedName>
        <fullName evidence="2">(California timema) hypothetical protein</fullName>
    </submittedName>
</protein>
<gene>
    <name evidence="2" type="ORF">TCMB3V08_LOCUS1152</name>
</gene>
<reference evidence="2" key="1">
    <citation type="submission" date="2020-11" db="EMBL/GenBank/DDBJ databases">
        <authorList>
            <person name="Tran Van P."/>
        </authorList>
    </citation>
    <scope>NUCLEOTIDE SEQUENCE</scope>
</reference>
<proteinExistence type="predicted"/>
<feature type="compositionally biased region" description="Polar residues" evidence="1">
    <location>
        <begin position="24"/>
        <end position="35"/>
    </location>
</feature>
<feature type="region of interest" description="Disordered" evidence="1">
    <location>
        <begin position="24"/>
        <end position="51"/>
    </location>
</feature>